<feature type="non-terminal residue" evidence="1">
    <location>
        <position position="50"/>
    </location>
</feature>
<gene>
    <name evidence="1" type="ORF">SRO942_LOCUS46969</name>
</gene>
<dbReference type="Proteomes" id="UP000681722">
    <property type="component" value="Unassembled WGS sequence"/>
</dbReference>
<organism evidence="1 2">
    <name type="scientific">Didymodactylos carnosus</name>
    <dbReference type="NCBI Taxonomy" id="1234261"/>
    <lineage>
        <taxon>Eukaryota</taxon>
        <taxon>Metazoa</taxon>
        <taxon>Spiralia</taxon>
        <taxon>Gnathifera</taxon>
        <taxon>Rotifera</taxon>
        <taxon>Eurotatoria</taxon>
        <taxon>Bdelloidea</taxon>
        <taxon>Philodinida</taxon>
        <taxon>Philodinidae</taxon>
        <taxon>Didymodactylos</taxon>
    </lineage>
</organism>
<protein>
    <submittedName>
        <fullName evidence="1">Uncharacterized protein</fullName>
    </submittedName>
</protein>
<evidence type="ECO:0000313" key="1">
    <source>
        <dbReference type="EMBL" id="CAF4550604.1"/>
    </source>
</evidence>
<accession>A0A8S2YK67</accession>
<dbReference type="EMBL" id="CAJOBC010115740">
    <property type="protein sequence ID" value="CAF4550604.1"/>
    <property type="molecule type" value="Genomic_DNA"/>
</dbReference>
<comment type="caution">
    <text evidence="1">The sequence shown here is derived from an EMBL/GenBank/DDBJ whole genome shotgun (WGS) entry which is preliminary data.</text>
</comment>
<name>A0A8S2YK67_9BILA</name>
<dbReference type="AlphaFoldDB" id="A0A8S2YK67"/>
<reference evidence="1" key="1">
    <citation type="submission" date="2021-02" db="EMBL/GenBank/DDBJ databases">
        <authorList>
            <person name="Nowell W R."/>
        </authorList>
    </citation>
    <scope>NUCLEOTIDE SEQUENCE</scope>
</reference>
<proteinExistence type="predicted"/>
<sequence length="50" mass="5744">MLHTEPVLDRTFVRVDLDLFLKILVYNPGMVTTDIDTLVHVFPTIRTTVS</sequence>
<evidence type="ECO:0000313" key="2">
    <source>
        <dbReference type="Proteomes" id="UP000681722"/>
    </source>
</evidence>